<dbReference type="Pfam" id="PF00106">
    <property type="entry name" value="adh_short"/>
    <property type="match status" value="1"/>
</dbReference>
<comment type="similarity">
    <text evidence="1">Belongs to the short-chain dehydrogenases/reductases (SDR) family.</text>
</comment>
<dbReference type="InterPro" id="IPR036291">
    <property type="entry name" value="NAD(P)-bd_dom_sf"/>
</dbReference>
<dbReference type="Gene3D" id="3.40.50.720">
    <property type="entry name" value="NAD(P)-binding Rossmann-like Domain"/>
    <property type="match status" value="1"/>
</dbReference>
<proteinExistence type="inferred from homology"/>
<dbReference type="AlphaFoldDB" id="A0A495JBW2"/>
<organism evidence="3 4">
    <name type="scientific">Micromonospora pisi</name>
    <dbReference type="NCBI Taxonomy" id="589240"/>
    <lineage>
        <taxon>Bacteria</taxon>
        <taxon>Bacillati</taxon>
        <taxon>Actinomycetota</taxon>
        <taxon>Actinomycetes</taxon>
        <taxon>Micromonosporales</taxon>
        <taxon>Micromonosporaceae</taxon>
        <taxon>Micromonospora</taxon>
    </lineage>
</organism>
<keyword evidence="4" id="KW-1185">Reference proteome</keyword>
<evidence type="ECO:0000313" key="3">
    <source>
        <dbReference type="EMBL" id="RKR85998.1"/>
    </source>
</evidence>
<name>A0A495JBW2_9ACTN</name>
<dbReference type="GO" id="GO:0016491">
    <property type="term" value="F:oxidoreductase activity"/>
    <property type="evidence" value="ECO:0007669"/>
    <property type="project" value="UniProtKB-KW"/>
</dbReference>
<dbReference type="PANTHER" id="PTHR43391:SF26">
    <property type="entry name" value="BLL7251 PROTEIN"/>
    <property type="match status" value="1"/>
</dbReference>
<evidence type="ECO:0000256" key="2">
    <source>
        <dbReference type="ARBA" id="ARBA00023002"/>
    </source>
</evidence>
<dbReference type="PROSITE" id="PS00061">
    <property type="entry name" value="ADH_SHORT"/>
    <property type="match status" value="1"/>
</dbReference>
<gene>
    <name evidence="3" type="ORF">BDK92_0216</name>
</gene>
<evidence type="ECO:0000313" key="4">
    <source>
        <dbReference type="Proteomes" id="UP000277671"/>
    </source>
</evidence>
<dbReference type="Proteomes" id="UP000277671">
    <property type="component" value="Unassembled WGS sequence"/>
</dbReference>
<evidence type="ECO:0000256" key="1">
    <source>
        <dbReference type="ARBA" id="ARBA00006484"/>
    </source>
</evidence>
<accession>A0A495JBW2</accession>
<dbReference type="EMBL" id="RBKT01000001">
    <property type="protein sequence ID" value="RKR85998.1"/>
    <property type="molecule type" value="Genomic_DNA"/>
</dbReference>
<keyword evidence="2" id="KW-0560">Oxidoreductase</keyword>
<dbReference type="SUPFAM" id="SSF51735">
    <property type="entry name" value="NAD(P)-binding Rossmann-fold domains"/>
    <property type="match status" value="1"/>
</dbReference>
<dbReference type="OrthoDB" id="210852at2"/>
<reference evidence="3 4" key="1">
    <citation type="submission" date="2018-10" db="EMBL/GenBank/DDBJ databases">
        <title>Sequencing the genomes of 1000 actinobacteria strains.</title>
        <authorList>
            <person name="Klenk H.-P."/>
        </authorList>
    </citation>
    <scope>NUCLEOTIDE SEQUENCE [LARGE SCALE GENOMIC DNA]</scope>
    <source>
        <strain evidence="3 4">DSM 45175</strain>
    </source>
</reference>
<comment type="caution">
    <text evidence="3">The sequence shown here is derived from an EMBL/GenBank/DDBJ whole genome shotgun (WGS) entry which is preliminary data.</text>
</comment>
<dbReference type="InterPro" id="IPR020904">
    <property type="entry name" value="Sc_DH/Rdtase_CS"/>
</dbReference>
<dbReference type="PANTHER" id="PTHR43391">
    <property type="entry name" value="RETINOL DEHYDROGENASE-RELATED"/>
    <property type="match status" value="1"/>
</dbReference>
<dbReference type="CDD" id="cd05233">
    <property type="entry name" value="SDR_c"/>
    <property type="match status" value="1"/>
</dbReference>
<dbReference type="InterPro" id="IPR002347">
    <property type="entry name" value="SDR_fam"/>
</dbReference>
<dbReference type="PRINTS" id="PR00081">
    <property type="entry name" value="GDHRDH"/>
</dbReference>
<protein>
    <submittedName>
        <fullName evidence="3">Short-subunit dehydrogenase</fullName>
    </submittedName>
</protein>
<sequence length="265" mass="27631">MNPAGLELAGAGVVVTGAGSGIGAALATRFAAAGAWVLVNDIDADAAQLVADRIGGHALPADAAAPAEVTRLVGSAHERLGRIDLFCANAGVGGGGGVDADLDSWDLAWQVNVLAHVHAARALLPYWLPAGRGRLVVTASAAGLLTLLGNAPYSVTKHAALGFAEWLRATYAHRGVTVQALCPQGVRTPMLAKGDGTTASLLHADAVEPEEVAERVVEALRDDRFLILPHPEVATFYARRAADPDRWLRGMNRIQQELDPAARDR</sequence>